<gene>
    <name evidence="2" type="ORF">RR48_13628</name>
</gene>
<protein>
    <submittedName>
        <fullName evidence="2">Uncharacterized protein</fullName>
    </submittedName>
</protein>
<reference evidence="2 3" key="1">
    <citation type="journal article" date="2015" name="Nat. Commun.">
        <title>Outbred genome sequencing and CRISPR/Cas9 gene editing in butterflies.</title>
        <authorList>
            <person name="Li X."/>
            <person name="Fan D."/>
            <person name="Zhang W."/>
            <person name="Liu G."/>
            <person name="Zhang L."/>
            <person name="Zhao L."/>
            <person name="Fang X."/>
            <person name="Chen L."/>
            <person name="Dong Y."/>
            <person name="Chen Y."/>
            <person name="Ding Y."/>
            <person name="Zhao R."/>
            <person name="Feng M."/>
            <person name="Zhu Y."/>
            <person name="Feng Y."/>
            <person name="Jiang X."/>
            <person name="Zhu D."/>
            <person name="Xiang H."/>
            <person name="Feng X."/>
            <person name="Li S."/>
            <person name="Wang J."/>
            <person name="Zhang G."/>
            <person name="Kronforst M.R."/>
            <person name="Wang W."/>
        </authorList>
    </citation>
    <scope>NUCLEOTIDE SEQUENCE [LARGE SCALE GENOMIC DNA]</scope>
    <source>
        <strain evidence="2">Ya'a_city_454_Pm</strain>
        <tissue evidence="2">Whole body</tissue>
    </source>
</reference>
<accession>A0A194RAB2</accession>
<dbReference type="Proteomes" id="UP000053240">
    <property type="component" value="Unassembled WGS sequence"/>
</dbReference>
<dbReference type="InParanoid" id="A0A194RAB2"/>
<dbReference type="EMBL" id="KQ460473">
    <property type="protein sequence ID" value="KPJ14557.1"/>
    <property type="molecule type" value="Genomic_DNA"/>
</dbReference>
<dbReference type="AlphaFoldDB" id="A0A194RAB2"/>
<sequence length="128" mass="13444">MLHCNLLHTRVVTEAPARNTTYMAISSLQDYVETSHRLGIQTPFGLTAAPHRPAALAGSSSLGPEAAAQGGVRIPAGALCLRGARPPCVVDLLRPVDPGHANDAADPTAKTDIEDVQQDADPLWMQGT</sequence>
<evidence type="ECO:0000313" key="3">
    <source>
        <dbReference type="Proteomes" id="UP000053240"/>
    </source>
</evidence>
<organism evidence="2 3">
    <name type="scientific">Papilio machaon</name>
    <name type="common">Old World swallowtail butterfly</name>
    <dbReference type="NCBI Taxonomy" id="76193"/>
    <lineage>
        <taxon>Eukaryota</taxon>
        <taxon>Metazoa</taxon>
        <taxon>Ecdysozoa</taxon>
        <taxon>Arthropoda</taxon>
        <taxon>Hexapoda</taxon>
        <taxon>Insecta</taxon>
        <taxon>Pterygota</taxon>
        <taxon>Neoptera</taxon>
        <taxon>Endopterygota</taxon>
        <taxon>Lepidoptera</taxon>
        <taxon>Glossata</taxon>
        <taxon>Ditrysia</taxon>
        <taxon>Papilionoidea</taxon>
        <taxon>Papilionidae</taxon>
        <taxon>Papilioninae</taxon>
        <taxon>Papilio</taxon>
    </lineage>
</organism>
<proteinExistence type="predicted"/>
<evidence type="ECO:0000256" key="1">
    <source>
        <dbReference type="SAM" id="MobiDB-lite"/>
    </source>
</evidence>
<keyword evidence="3" id="KW-1185">Reference proteome</keyword>
<feature type="region of interest" description="Disordered" evidence="1">
    <location>
        <begin position="94"/>
        <end position="115"/>
    </location>
</feature>
<name>A0A194RAB2_PAPMA</name>
<evidence type="ECO:0000313" key="2">
    <source>
        <dbReference type="EMBL" id="KPJ14557.1"/>
    </source>
</evidence>